<feature type="transmembrane region" description="Helical" evidence="1">
    <location>
        <begin position="75"/>
        <end position="95"/>
    </location>
</feature>
<evidence type="ECO:0000313" key="3">
    <source>
        <dbReference type="EMBL" id="PQB06825.1"/>
    </source>
</evidence>
<feature type="transmembrane region" description="Helical" evidence="1">
    <location>
        <begin position="133"/>
        <end position="152"/>
    </location>
</feature>
<sequence length="313" mass="37038">MSESKAISSSLKARNDLAFLSLLTPVMLFVSGVVLSIEYEGILYWIGQLLLSFFFLQTFILVHECGHLSFFKTRSINTLMGHLFGFLSFIPYYSWQQMHNLHHRWTGWRDKDPTTESTVSPSSSTTKNSIINIAWKLGIPLFYLSYKLSNYWNLFKIKRFLTPKKYQKVKTQIGMYVVLYAVLFYFFWEFIVQIFSLAFVISLLWKELVIMTQHGHIEIPISNNKQVKPITYLEQVKYTRSFYVHEILAKYFLFNFNLHEAHHAHPAIPAYKLSAIHLEKPRKPTFFYWLYRAKRMQGVDYIFKTSKHTGELF</sequence>
<keyword evidence="1" id="KW-0812">Transmembrane</keyword>
<feature type="domain" description="Fatty acid desaturase" evidence="2">
    <location>
        <begin position="43"/>
        <end position="291"/>
    </location>
</feature>
<keyword evidence="1" id="KW-1133">Transmembrane helix</keyword>
<dbReference type="PANTHER" id="PTHR19353:SF19">
    <property type="entry name" value="DELTA(5) FATTY ACID DESATURASE C-RELATED"/>
    <property type="match status" value="1"/>
</dbReference>
<organism evidence="3 4">
    <name type="scientific">Polaribacter filamentus</name>
    <dbReference type="NCBI Taxonomy" id="53483"/>
    <lineage>
        <taxon>Bacteria</taxon>
        <taxon>Pseudomonadati</taxon>
        <taxon>Bacteroidota</taxon>
        <taxon>Flavobacteriia</taxon>
        <taxon>Flavobacteriales</taxon>
        <taxon>Flavobacteriaceae</taxon>
    </lineage>
</organism>
<keyword evidence="1" id="KW-0472">Membrane</keyword>
<dbReference type="GO" id="GO:0016020">
    <property type="term" value="C:membrane"/>
    <property type="evidence" value="ECO:0007669"/>
    <property type="project" value="TreeGrafter"/>
</dbReference>
<dbReference type="EMBL" id="MQUA01000013">
    <property type="protein sequence ID" value="PQB06825.1"/>
    <property type="molecule type" value="Genomic_DNA"/>
</dbReference>
<protein>
    <recommendedName>
        <fullName evidence="2">Fatty acid desaturase domain-containing protein</fullName>
    </recommendedName>
</protein>
<reference evidence="3 4" key="1">
    <citation type="submission" date="2016-11" db="EMBL/GenBank/DDBJ databases">
        <title>Trade-off between light-utilization and light-protection in marine flavobacteria.</title>
        <authorList>
            <person name="Kumagai Y."/>
        </authorList>
    </citation>
    <scope>NUCLEOTIDE SEQUENCE [LARGE SCALE GENOMIC DNA]</scope>
    <source>
        <strain evidence="3 4">ATCC 700397</strain>
    </source>
</reference>
<dbReference type="InterPro" id="IPR005804">
    <property type="entry name" value="FA_desaturase_dom"/>
</dbReference>
<gene>
    <name evidence="3" type="ORF">BST83_06405</name>
</gene>
<dbReference type="AlphaFoldDB" id="A0A2S7KW03"/>
<dbReference type="RefSeq" id="WP_104809071.1">
    <property type="nucleotide sequence ID" value="NZ_MQUA01000013.1"/>
</dbReference>
<feature type="transmembrane region" description="Helical" evidence="1">
    <location>
        <begin position="173"/>
        <end position="205"/>
    </location>
</feature>
<dbReference type="Proteomes" id="UP000239522">
    <property type="component" value="Unassembled WGS sequence"/>
</dbReference>
<evidence type="ECO:0000259" key="2">
    <source>
        <dbReference type="Pfam" id="PF00487"/>
    </source>
</evidence>
<dbReference type="Pfam" id="PF00487">
    <property type="entry name" value="FA_desaturase"/>
    <property type="match status" value="1"/>
</dbReference>
<dbReference type="InterPro" id="IPR012171">
    <property type="entry name" value="Fatty_acid_desaturase"/>
</dbReference>
<evidence type="ECO:0000313" key="4">
    <source>
        <dbReference type="Proteomes" id="UP000239522"/>
    </source>
</evidence>
<keyword evidence="4" id="KW-1185">Reference proteome</keyword>
<dbReference type="PANTHER" id="PTHR19353">
    <property type="entry name" value="FATTY ACID DESATURASE 2"/>
    <property type="match status" value="1"/>
</dbReference>
<evidence type="ECO:0000256" key="1">
    <source>
        <dbReference type="SAM" id="Phobius"/>
    </source>
</evidence>
<dbReference type="GO" id="GO:0016717">
    <property type="term" value="F:oxidoreductase activity, acting on paired donors, with oxidation of a pair of donors resulting in the reduction of molecular oxygen to two molecules of water"/>
    <property type="evidence" value="ECO:0007669"/>
    <property type="project" value="TreeGrafter"/>
</dbReference>
<feature type="transmembrane region" description="Helical" evidence="1">
    <location>
        <begin position="43"/>
        <end position="63"/>
    </location>
</feature>
<dbReference type="GO" id="GO:0008610">
    <property type="term" value="P:lipid biosynthetic process"/>
    <property type="evidence" value="ECO:0007669"/>
    <property type="project" value="UniProtKB-ARBA"/>
</dbReference>
<proteinExistence type="predicted"/>
<name>A0A2S7KW03_9FLAO</name>
<dbReference type="OrthoDB" id="9769653at2"/>
<feature type="transmembrane region" description="Helical" evidence="1">
    <location>
        <begin position="17"/>
        <end position="37"/>
    </location>
</feature>
<accession>A0A2S7KW03</accession>
<comment type="caution">
    <text evidence="3">The sequence shown here is derived from an EMBL/GenBank/DDBJ whole genome shotgun (WGS) entry which is preliminary data.</text>
</comment>